<proteinExistence type="predicted"/>
<evidence type="ECO:0000256" key="1">
    <source>
        <dbReference type="SAM" id="MobiDB-lite"/>
    </source>
</evidence>
<organism evidence="2 3">
    <name type="scientific">Lactuca saligna</name>
    <name type="common">Willowleaf lettuce</name>
    <dbReference type="NCBI Taxonomy" id="75948"/>
    <lineage>
        <taxon>Eukaryota</taxon>
        <taxon>Viridiplantae</taxon>
        <taxon>Streptophyta</taxon>
        <taxon>Embryophyta</taxon>
        <taxon>Tracheophyta</taxon>
        <taxon>Spermatophyta</taxon>
        <taxon>Magnoliopsida</taxon>
        <taxon>eudicotyledons</taxon>
        <taxon>Gunneridae</taxon>
        <taxon>Pentapetalae</taxon>
        <taxon>asterids</taxon>
        <taxon>campanulids</taxon>
        <taxon>Asterales</taxon>
        <taxon>Asteraceae</taxon>
        <taxon>Cichorioideae</taxon>
        <taxon>Cichorieae</taxon>
        <taxon>Lactucinae</taxon>
        <taxon>Lactuca</taxon>
    </lineage>
</organism>
<keyword evidence="3" id="KW-1185">Reference proteome</keyword>
<dbReference type="Proteomes" id="UP001177003">
    <property type="component" value="Chromosome 5"/>
</dbReference>
<feature type="compositionally biased region" description="Low complexity" evidence="1">
    <location>
        <begin position="1"/>
        <end position="17"/>
    </location>
</feature>
<protein>
    <submittedName>
        <fullName evidence="2">Uncharacterized protein</fullName>
    </submittedName>
</protein>
<gene>
    <name evidence="2" type="ORF">LSALG_LOCUS25925</name>
</gene>
<feature type="region of interest" description="Disordered" evidence="1">
    <location>
        <begin position="1"/>
        <end position="65"/>
    </location>
</feature>
<feature type="compositionally biased region" description="Acidic residues" evidence="1">
    <location>
        <begin position="26"/>
        <end position="35"/>
    </location>
</feature>
<name>A0AA35Z5X0_LACSI</name>
<dbReference type="AlphaFoldDB" id="A0AA35Z5X0"/>
<accession>A0AA35Z5X0</accession>
<evidence type="ECO:0000313" key="3">
    <source>
        <dbReference type="Proteomes" id="UP001177003"/>
    </source>
</evidence>
<reference evidence="2" key="1">
    <citation type="submission" date="2023-04" db="EMBL/GenBank/DDBJ databases">
        <authorList>
            <person name="Vijverberg K."/>
            <person name="Xiong W."/>
            <person name="Schranz E."/>
        </authorList>
    </citation>
    <scope>NUCLEOTIDE SEQUENCE</scope>
</reference>
<feature type="compositionally biased region" description="Polar residues" evidence="1">
    <location>
        <begin position="38"/>
        <end position="61"/>
    </location>
</feature>
<evidence type="ECO:0000313" key="2">
    <source>
        <dbReference type="EMBL" id="CAI9286508.1"/>
    </source>
</evidence>
<dbReference type="EMBL" id="OX465081">
    <property type="protein sequence ID" value="CAI9286508.1"/>
    <property type="molecule type" value="Genomic_DNA"/>
</dbReference>
<sequence>MTSKNSTSPSVESTVTTAHKWNSDDIGWEYDEVDPESITASNDKTLGTNDNQAPRQNSTTRELFDEDFKPGNKEQVFEEGEYESDGVQILEEVGGD</sequence>